<proteinExistence type="predicted"/>
<dbReference type="EMBL" id="MDKE01000003">
    <property type="protein sequence ID" value="OIN14017.1"/>
    <property type="molecule type" value="Genomic_DNA"/>
</dbReference>
<keyword evidence="2" id="KW-1185">Reference proteome</keyword>
<dbReference type="Proteomes" id="UP000243073">
    <property type="component" value="Unassembled WGS sequence"/>
</dbReference>
<organism evidence="1 2">
    <name type="scientific">Oceanisphaera psychrotolerans</name>
    <dbReference type="NCBI Taxonomy" id="1414654"/>
    <lineage>
        <taxon>Bacteria</taxon>
        <taxon>Pseudomonadati</taxon>
        <taxon>Pseudomonadota</taxon>
        <taxon>Gammaproteobacteria</taxon>
        <taxon>Aeromonadales</taxon>
        <taxon>Aeromonadaceae</taxon>
        <taxon>Oceanisphaera</taxon>
    </lineage>
</organism>
<protein>
    <submittedName>
        <fullName evidence="1">Uncharacterized protein</fullName>
    </submittedName>
</protein>
<comment type="caution">
    <text evidence="1">The sequence shown here is derived from an EMBL/GenBank/DDBJ whole genome shotgun (WGS) entry which is preliminary data.</text>
</comment>
<evidence type="ECO:0000313" key="2">
    <source>
        <dbReference type="Proteomes" id="UP000243073"/>
    </source>
</evidence>
<dbReference type="AlphaFoldDB" id="A0A1J4QJ55"/>
<evidence type="ECO:0000313" key="1">
    <source>
        <dbReference type="EMBL" id="OIN14017.1"/>
    </source>
</evidence>
<sequence>MYCHITCSIKVAVKLTLYICITFNKNQDAIIYPTNFTIWLNLEITIDDIKLSITIERTPVIHGIVTILYFNFFFCFV</sequence>
<reference evidence="1 2" key="1">
    <citation type="submission" date="2016-07" db="EMBL/GenBank/DDBJ databases">
        <title>Draft Genome Sequence of Oceanisphaera psychrotolerans, isolated from coastal sediment samples.</title>
        <authorList>
            <person name="Zhuo S."/>
            <person name="Ruan Z."/>
        </authorList>
    </citation>
    <scope>NUCLEOTIDE SEQUENCE [LARGE SCALE GENOMIC DNA]</scope>
    <source>
        <strain evidence="1 2">LAM-WHM-ZC</strain>
    </source>
</reference>
<accession>A0A1J4QJ55</accession>
<name>A0A1J4QJ55_9GAMM</name>
<gene>
    <name evidence="1" type="ORF">BFR47_08935</name>
</gene>